<keyword evidence="2" id="KW-1185">Reference proteome</keyword>
<evidence type="ECO:0000313" key="1">
    <source>
        <dbReference type="EMBL" id="GIY50767.1"/>
    </source>
</evidence>
<dbReference type="AlphaFoldDB" id="A0AAV4TZ51"/>
<dbReference type="Proteomes" id="UP001054945">
    <property type="component" value="Unassembled WGS sequence"/>
</dbReference>
<comment type="caution">
    <text evidence="1">The sequence shown here is derived from an EMBL/GenBank/DDBJ whole genome shotgun (WGS) entry which is preliminary data.</text>
</comment>
<accession>A0AAV4TZ51</accession>
<protein>
    <submittedName>
        <fullName evidence="1">Uncharacterized protein</fullName>
    </submittedName>
</protein>
<gene>
    <name evidence="1" type="ORF">CEXT_461271</name>
</gene>
<evidence type="ECO:0000313" key="2">
    <source>
        <dbReference type="Proteomes" id="UP001054945"/>
    </source>
</evidence>
<dbReference type="EMBL" id="BPLR01012022">
    <property type="protein sequence ID" value="GIY50767.1"/>
    <property type="molecule type" value="Genomic_DNA"/>
</dbReference>
<organism evidence="1 2">
    <name type="scientific">Caerostris extrusa</name>
    <name type="common">Bark spider</name>
    <name type="synonym">Caerostris bankana</name>
    <dbReference type="NCBI Taxonomy" id="172846"/>
    <lineage>
        <taxon>Eukaryota</taxon>
        <taxon>Metazoa</taxon>
        <taxon>Ecdysozoa</taxon>
        <taxon>Arthropoda</taxon>
        <taxon>Chelicerata</taxon>
        <taxon>Arachnida</taxon>
        <taxon>Araneae</taxon>
        <taxon>Araneomorphae</taxon>
        <taxon>Entelegynae</taxon>
        <taxon>Araneoidea</taxon>
        <taxon>Araneidae</taxon>
        <taxon>Caerostris</taxon>
    </lineage>
</organism>
<proteinExistence type="predicted"/>
<sequence>MVKNDFESDNSISFRFSCFEHHMQIIAHLVWVRRINLQVGMSIDFARVGVEETSNYYRCLQPLGVFAQNLDDKRSEV</sequence>
<name>A0AAV4TZ51_CAEEX</name>
<reference evidence="1 2" key="1">
    <citation type="submission" date="2021-06" db="EMBL/GenBank/DDBJ databases">
        <title>Caerostris extrusa draft genome.</title>
        <authorList>
            <person name="Kono N."/>
            <person name="Arakawa K."/>
        </authorList>
    </citation>
    <scope>NUCLEOTIDE SEQUENCE [LARGE SCALE GENOMIC DNA]</scope>
</reference>